<organism evidence="2 3">
    <name type="scientific">Petrachloros mirabilis ULC683</name>
    <dbReference type="NCBI Taxonomy" id="2781853"/>
    <lineage>
        <taxon>Bacteria</taxon>
        <taxon>Bacillati</taxon>
        <taxon>Cyanobacteriota</taxon>
        <taxon>Cyanophyceae</taxon>
        <taxon>Synechococcales</taxon>
        <taxon>Petrachlorosaceae</taxon>
        <taxon>Petrachloros</taxon>
        <taxon>Petrachloros mirabilis</taxon>
    </lineage>
</organism>
<gene>
    <name evidence="2" type="ORF">GS597_03860</name>
</gene>
<dbReference type="InterPro" id="IPR006555">
    <property type="entry name" value="ATP-dep_Helicase_C"/>
</dbReference>
<keyword evidence="2" id="KW-0067">ATP-binding</keyword>
<dbReference type="InterPro" id="IPR027417">
    <property type="entry name" value="P-loop_NTPase"/>
</dbReference>
<sequence>MIEVEVHQQLHAFLREQGEATWPHHLTIARLVARALRLQRSALIQVSASASYQGRYRLSYLASIMLWPGSVMVVVPEPIRQQLLQCEIPRLSEWMRVEKPLCLGFPDPSFGGAIFVSPQEWLADHLSPQPQLPATIPLILDGADALEEWVCDHVTAVLQPHHWDALLWTCPSLAAQIRNLRVALTHALFQHPDNPYRCSLIEAPEQEILIRLHHLLQEHRGFRHCPPWPSFWQQFLDPESLKWAEVNREKGTFSLHAAPVSCSEVFQGLWSQRAVVLLGSHLDSEPDATTFRQRVGLEALTCVQFGAEQQTEAIQLYLPDGLPMPNTPQFQAALVQHLQRLLLASVSSAHPTILIVDDLPLKGQIATVLASYFGSRVRVETLELRGGNILVTGWEFWQQAQQYIPPPQLLVIATLPIPSPEDPRVAGRMAYYKRRRQDWFRLFLLPEALRTLQRAIAPLRERQGVVALLDNRVLHRSYGQQVLSALSPYGRLDYVDETLFQGENLTLVDRA</sequence>
<evidence type="ECO:0000259" key="1">
    <source>
        <dbReference type="Pfam" id="PF13307"/>
    </source>
</evidence>
<comment type="caution">
    <text evidence="2">The sequence shown here is derived from an EMBL/GenBank/DDBJ whole genome shotgun (WGS) entry which is preliminary data.</text>
</comment>
<dbReference type="GO" id="GO:0004386">
    <property type="term" value="F:helicase activity"/>
    <property type="evidence" value="ECO:0007669"/>
    <property type="project" value="UniProtKB-KW"/>
</dbReference>
<keyword evidence="2" id="KW-0347">Helicase</keyword>
<dbReference type="Pfam" id="PF13307">
    <property type="entry name" value="Helicase_C_2"/>
    <property type="match status" value="1"/>
</dbReference>
<dbReference type="Proteomes" id="UP000607397">
    <property type="component" value="Unassembled WGS sequence"/>
</dbReference>
<proteinExistence type="predicted"/>
<dbReference type="Gene3D" id="3.40.50.300">
    <property type="entry name" value="P-loop containing nucleotide triphosphate hydrolases"/>
    <property type="match status" value="1"/>
</dbReference>
<dbReference type="GO" id="GO:0016818">
    <property type="term" value="F:hydrolase activity, acting on acid anhydrides, in phosphorus-containing anhydrides"/>
    <property type="evidence" value="ECO:0007669"/>
    <property type="project" value="InterPro"/>
</dbReference>
<evidence type="ECO:0000313" key="2">
    <source>
        <dbReference type="EMBL" id="NCJ05658.1"/>
    </source>
</evidence>
<dbReference type="EMBL" id="WVIC01000005">
    <property type="protein sequence ID" value="NCJ05658.1"/>
    <property type="molecule type" value="Genomic_DNA"/>
</dbReference>
<name>A0A8K2ANE8_9CYAN</name>
<dbReference type="GO" id="GO:0003676">
    <property type="term" value="F:nucleic acid binding"/>
    <property type="evidence" value="ECO:0007669"/>
    <property type="project" value="InterPro"/>
</dbReference>
<dbReference type="GO" id="GO:0006139">
    <property type="term" value="P:nucleobase-containing compound metabolic process"/>
    <property type="evidence" value="ECO:0007669"/>
    <property type="project" value="InterPro"/>
</dbReference>
<dbReference type="GO" id="GO:0005524">
    <property type="term" value="F:ATP binding"/>
    <property type="evidence" value="ECO:0007669"/>
    <property type="project" value="InterPro"/>
</dbReference>
<dbReference type="AlphaFoldDB" id="A0A8K2ANE8"/>
<keyword evidence="2" id="KW-0547">Nucleotide-binding</keyword>
<accession>A0A8K2ANE8</accession>
<feature type="domain" description="ATP-dependent helicase C-terminal" evidence="1">
    <location>
        <begin position="409"/>
        <end position="488"/>
    </location>
</feature>
<evidence type="ECO:0000313" key="3">
    <source>
        <dbReference type="Proteomes" id="UP000607397"/>
    </source>
</evidence>
<reference evidence="2" key="1">
    <citation type="submission" date="2019-12" db="EMBL/GenBank/DDBJ databases">
        <title>High-Quality draft genome sequences of three cyanobacteria isolated from the limestone walls of the Old Cathedral of Coimbra.</title>
        <authorList>
            <person name="Tiago I."/>
            <person name="Soares F."/>
            <person name="Portugal A."/>
        </authorList>
    </citation>
    <scope>NUCLEOTIDE SEQUENCE [LARGE SCALE GENOMIC DNA]</scope>
    <source>
        <strain evidence="2">C</strain>
    </source>
</reference>
<keyword evidence="3" id="KW-1185">Reference proteome</keyword>
<keyword evidence="2" id="KW-0378">Hydrolase</keyword>
<protein>
    <submittedName>
        <fullName evidence="2">ATP-dependent DNA helicase</fullName>
    </submittedName>
</protein>